<reference evidence="3 4" key="1">
    <citation type="submission" date="2016-09" db="EMBL/GenBank/DDBJ databases">
        <authorList>
            <person name="Capua I."/>
            <person name="De Benedictis P."/>
            <person name="Joannis T."/>
            <person name="Lombin L.H."/>
            <person name="Cattoli G."/>
        </authorList>
    </citation>
    <scope>NUCLEOTIDE SEQUENCE [LARGE SCALE GENOMIC DNA]</scope>
    <source>
        <strain evidence="3 4">IMI 309357</strain>
    </source>
</reference>
<evidence type="ECO:0000259" key="2">
    <source>
        <dbReference type="PROSITE" id="PS51186"/>
    </source>
</evidence>
<dbReference type="InterPro" id="IPR016181">
    <property type="entry name" value="Acyl_CoA_acyltransferase"/>
</dbReference>
<dbReference type="Gene3D" id="3.40.630.30">
    <property type="match status" value="1"/>
</dbReference>
<protein>
    <submittedName>
        <fullName evidence="3">Acetyltransferase</fullName>
    </submittedName>
</protein>
<dbReference type="InterPro" id="IPR000182">
    <property type="entry name" value="GNAT_dom"/>
</dbReference>
<dbReference type="Pfam" id="PF00583">
    <property type="entry name" value="Acetyltransf_1"/>
    <property type="match status" value="1"/>
</dbReference>
<dbReference type="GeneID" id="34555407"/>
<feature type="region of interest" description="Disordered" evidence="1">
    <location>
        <begin position="78"/>
        <end position="107"/>
    </location>
</feature>
<keyword evidence="4" id="KW-1185">Reference proteome</keyword>
<dbReference type="EMBL" id="MJBS01000012">
    <property type="protein sequence ID" value="OHF02551.1"/>
    <property type="molecule type" value="Genomic_DNA"/>
</dbReference>
<accession>A0A1G4BM79</accession>
<dbReference type="CDD" id="cd04301">
    <property type="entry name" value="NAT_SF"/>
    <property type="match status" value="1"/>
</dbReference>
<gene>
    <name evidence="3" type="ORF">CORC01_02246</name>
</gene>
<comment type="caution">
    <text evidence="3">The sequence shown here is derived from an EMBL/GenBank/DDBJ whole genome shotgun (WGS) entry which is preliminary data.</text>
</comment>
<proteinExistence type="predicted"/>
<dbReference type="SUPFAM" id="SSF55729">
    <property type="entry name" value="Acyl-CoA N-acyltransferases (Nat)"/>
    <property type="match status" value="1"/>
</dbReference>
<dbReference type="InterPro" id="IPR053144">
    <property type="entry name" value="Acetyltransferase_Butenolide"/>
</dbReference>
<keyword evidence="3" id="KW-0808">Transferase</keyword>
<dbReference type="STRING" id="1209926.A0A1G4BM79"/>
<dbReference type="Proteomes" id="UP000176998">
    <property type="component" value="Unassembled WGS sequence"/>
</dbReference>
<dbReference type="AlphaFoldDB" id="A0A1G4BM79"/>
<name>A0A1G4BM79_9PEZI</name>
<dbReference type="PANTHER" id="PTHR43233">
    <property type="entry name" value="FAMILY N-ACETYLTRANSFERASE, PUTATIVE (AFU_ORTHOLOGUE AFUA_6G03350)-RELATED"/>
    <property type="match status" value="1"/>
</dbReference>
<sequence length="212" mass="23631">MASISAELRNQRWTRDSYLISTDASLIPVPQLNAAFASDAVYWAKAMPEAIMREMLQSSLCFGLYDTTCANPQQELGGAAQVDDDDNNKNSNNNNDDDTAEPEEHQRPQHRLIGFARLITDFVTFAYATDVWVDPALQGNGLGRWLLGCVQEMIEAMPCLRKSLLFTDSWEKSVPFYEKVMKMSVVGGQPGVSQAIMQMRGKWSPHFTGKSG</sequence>
<dbReference type="OrthoDB" id="10039976at2759"/>
<organism evidence="3 4">
    <name type="scientific">Colletotrichum orchidophilum</name>
    <dbReference type="NCBI Taxonomy" id="1209926"/>
    <lineage>
        <taxon>Eukaryota</taxon>
        <taxon>Fungi</taxon>
        <taxon>Dikarya</taxon>
        <taxon>Ascomycota</taxon>
        <taxon>Pezizomycotina</taxon>
        <taxon>Sordariomycetes</taxon>
        <taxon>Hypocreomycetidae</taxon>
        <taxon>Glomerellales</taxon>
        <taxon>Glomerellaceae</taxon>
        <taxon>Colletotrichum</taxon>
    </lineage>
</organism>
<evidence type="ECO:0000256" key="1">
    <source>
        <dbReference type="SAM" id="MobiDB-lite"/>
    </source>
</evidence>
<dbReference type="GO" id="GO:0016747">
    <property type="term" value="F:acyltransferase activity, transferring groups other than amino-acyl groups"/>
    <property type="evidence" value="ECO:0007669"/>
    <property type="project" value="InterPro"/>
</dbReference>
<dbReference type="PANTHER" id="PTHR43233:SF1">
    <property type="entry name" value="FAMILY N-ACETYLTRANSFERASE, PUTATIVE (AFU_ORTHOLOGUE AFUA_6G03350)-RELATED"/>
    <property type="match status" value="1"/>
</dbReference>
<evidence type="ECO:0000313" key="4">
    <source>
        <dbReference type="Proteomes" id="UP000176998"/>
    </source>
</evidence>
<evidence type="ECO:0000313" key="3">
    <source>
        <dbReference type="EMBL" id="OHF02551.1"/>
    </source>
</evidence>
<dbReference type="PROSITE" id="PS51186">
    <property type="entry name" value="GNAT"/>
    <property type="match status" value="1"/>
</dbReference>
<dbReference type="RefSeq" id="XP_022479691.1">
    <property type="nucleotide sequence ID" value="XM_022613897.1"/>
</dbReference>
<feature type="domain" description="N-acetyltransferase" evidence="2">
    <location>
        <begin position="65"/>
        <end position="212"/>
    </location>
</feature>